<organism evidence="1 2">
    <name type="scientific">Sphaerodactylus townsendi</name>
    <dbReference type="NCBI Taxonomy" id="933632"/>
    <lineage>
        <taxon>Eukaryota</taxon>
        <taxon>Metazoa</taxon>
        <taxon>Chordata</taxon>
        <taxon>Craniata</taxon>
        <taxon>Vertebrata</taxon>
        <taxon>Euteleostomi</taxon>
        <taxon>Lepidosauria</taxon>
        <taxon>Squamata</taxon>
        <taxon>Bifurcata</taxon>
        <taxon>Gekkota</taxon>
        <taxon>Sphaerodactylidae</taxon>
        <taxon>Sphaerodactylus</taxon>
    </lineage>
</organism>
<dbReference type="Proteomes" id="UP000827872">
    <property type="component" value="Linkage Group LG02"/>
</dbReference>
<accession>A0ACB8G4E7</accession>
<evidence type="ECO:0000313" key="1">
    <source>
        <dbReference type="EMBL" id="KAH8014089.1"/>
    </source>
</evidence>
<dbReference type="EMBL" id="CM037615">
    <property type="protein sequence ID" value="KAH8014089.1"/>
    <property type="molecule type" value="Genomic_DNA"/>
</dbReference>
<evidence type="ECO:0000313" key="2">
    <source>
        <dbReference type="Proteomes" id="UP000827872"/>
    </source>
</evidence>
<reference evidence="1" key="1">
    <citation type="submission" date="2021-08" db="EMBL/GenBank/DDBJ databases">
        <title>The first chromosome-level gecko genome reveals the dynamic sex chromosomes of Neotropical dwarf geckos (Sphaerodactylidae: Sphaerodactylus).</title>
        <authorList>
            <person name="Pinto B.J."/>
            <person name="Keating S.E."/>
            <person name="Gamble T."/>
        </authorList>
    </citation>
    <scope>NUCLEOTIDE SEQUENCE</scope>
    <source>
        <strain evidence="1">TG3544</strain>
    </source>
</reference>
<sequence>MGVGTLREYVDGEQAHLVTFLAKSQALGSGSNHEADKQQCAYKELQLRTEEVPQERDQLQSNLLDLLQQVAFLMTKREREKTALELPTAEEEVKGDNAEVGLYMEVHGNSFYLDQERVFELGTWLWGEATNRLVGLIEEDVLEIYNLEWFLLALRQRFEDPLAEEHTRGELQRLQQGNRSISEFTTDFCRLASRLCGWPDLVLASSSRTLFTPRYYNGP</sequence>
<gene>
    <name evidence="1" type="ORF">K3G42_025465</name>
</gene>
<protein>
    <submittedName>
        <fullName evidence="1">Uncharacterized protein</fullName>
    </submittedName>
</protein>
<keyword evidence="2" id="KW-1185">Reference proteome</keyword>
<proteinExistence type="predicted"/>
<name>A0ACB8G4E7_9SAUR</name>
<comment type="caution">
    <text evidence="1">The sequence shown here is derived from an EMBL/GenBank/DDBJ whole genome shotgun (WGS) entry which is preliminary data.</text>
</comment>